<sequence>MGFWQQEPFRSLLPGVADPVQTPNIDNFVKQATVVSNAVSNCPLCSPHRGSLLTGMYPNKSGVPLNCHSGRLNSDLPKDAVCFTDVLAHSGYNVGYIGKWHLDFPTANDPENAGQFVDPNNPAWDSYTEPDRRHGIDYWYGYGTFDEHKNPHYYDNQGKRHEPKEWSAKHEADKAIAYLNNSENQRDMQKPFALFVSMNPPHSPYSSLNDCTSEDLNLYASSPNDTLLVRDNADNKMPKSDAAPFYFANVTGVDREFGRILTALKDSGEWENTLIVFTSDHGETLCSHGLNDAKNTLYNEAFNVPFLIKHPFQSDTQVSDVFLSSPDIMPTVLGLLGLEANTPKSLHGHNLAPYLTQQESQPESQPNRHALYIKNVDGNTNAEGNVTSYFPIARGIKTDHYSLTLTINRDYQLESTLFFDNRNDPYQLNPLSFMPGATREKKLLTMLAFELERIQDPWAELVILPELLNYPSLTSNTCRNNHD</sequence>
<dbReference type="Pfam" id="PF00884">
    <property type="entry name" value="Sulfatase"/>
    <property type="match status" value="1"/>
</dbReference>
<reference evidence="5" key="1">
    <citation type="journal article" date="2019" name="Int. J. Syst. Evol. Microbiol.">
        <title>The Global Catalogue of Microorganisms (GCM) 10K type strain sequencing project: providing services to taxonomists for standard genome sequencing and annotation.</title>
        <authorList>
            <consortium name="The Broad Institute Genomics Platform"/>
            <consortium name="The Broad Institute Genome Sequencing Center for Infectious Disease"/>
            <person name="Wu L."/>
            <person name="Ma J."/>
        </authorList>
    </citation>
    <scope>NUCLEOTIDE SEQUENCE [LARGE SCALE GENOMIC DNA]</scope>
    <source>
        <strain evidence="5">NBRC 15640</strain>
    </source>
</reference>
<dbReference type="SUPFAM" id="SSF53649">
    <property type="entry name" value="Alkaline phosphatase-like"/>
    <property type="match status" value="1"/>
</dbReference>
<dbReference type="EMBL" id="BSNX01000012">
    <property type="protein sequence ID" value="GLQ72168.1"/>
    <property type="molecule type" value="Genomic_DNA"/>
</dbReference>
<accession>A0AAV5NP31</accession>
<comment type="caution">
    <text evidence="4">The sequence shown here is derived from an EMBL/GenBank/DDBJ whole genome shotgun (WGS) entry which is preliminary data.</text>
</comment>
<evidence type="ECO:0000313" key="4">
    <source>
        <dbReference type="EMBL" id="GLQ72168.1"/>
    </source>
</evidence>
<evidence type="ECO:0000313" key="5">
    <source>
        <dbReference type="Proteomes" id="UP001156690"/>
    </source>
</evidence>
<dbReference type="PANTHER" id="PTHR42693">
    <property type="entry name" value="ARYLSULFATASE FAMILY MEMBER"/>
    <property type="match status" value="1"/>
</dbReference>
<keyword evidence="5" id="KW-1185">Reference proteome</keyword>
<dbReference type="AlphaFoldDB" id="A0AAV5NP31"/>
<dbReference type="Gene3D" id="3.40.720.10">
    <property type="entry name" value="Alkaline Phosphatase, subunit A"/>
    <property type="match status" value="1"/>
</dbReference>
<protein>
    <submittedName>
        <fullName evidence="4">Arylsulfatase</fullName>
    </submittedName>
</protein>
<dbReference type="CDD" id="cd16034">
    <property type="entry name" value="sulfatase_like"/>
    <property type="match status" value="1"/>
</dbReference>
<evidence type="ECO:0000256" key="2">
    <source>
        <dbReference type="ARBA" id="ARBA00022801"/>
    </source>
</evidence>
<proteinExistence type="inferred from homology"/>
<gene>
    <name evidence="4" type="ORF">GCM10007932_15280</name>
</gene>
<dbReference type="Proteomes" id="UP001156690">
    <property type="component" value="Unassembled WGS sequence"/>
</dbReference>
<name>A0AAV5NP31_9VIBR</name>
<keyword evidence="2" id="KW-0378">Hydrolase</keyword>
<comment type="similarity">
    <text evidence="1">Belongs to the sulfatase family.</text>
</comment>
<feature type="domain" description="Sulfatase N-terminal" evidence="3">
    <location>
        <begin position="19"/>
        <end position="337"/>
    </location>
</feature>
<evidence type="ECO:0000259" key="3">
    <source>
        <dbReference type="Pfam" id="PF00884"/>
    </source>
</evidence>
<dbReference type="PANTHER" id="PTHR42693:SF53">
    <property type="entry name" value="ENDO-4-O-SULFATASE"/>
    <property type="match status" value="1"/>
</dbReference>
<dbReference type="InterPro" id="IPR017850">
    <property type="entry name" value="Alkaline_phosphatase_core_sf"/>
</dbReference>
<evidence type="ECO:0000256" key="1">
    <source>
        <dbReference type="ARBA" id="ARBA00008779"/>
    </source>
</evidence>
<organism evidence="4 5">
    <name type="scientific">Vibrio penaeicida</name>
    <dbReference type="NCBI Taxonomy" id="104609"/>
    <lineage>
        <taxon>Bacteria</taxon>
        <taxon>Pseudomonadati</taxon>
        <taxon>Pseudomonadota</taxon>
        <taxon>Gammaproteobacteria</taxon>
        <taxon>Vibrionales</taxon>
        <taxon>Vibrionaceae</taxon>
        <taxon>Vibrio</taxon>
    </lineage>
</organism>
<dbReference type="InterPro" id="IPR000917">
    <property type="entry name" value="Sulfatase_N"/>
</dbReference>
<dbReference type="InterPro" id="IPR050738">
    <property type="entry name" value="Sulfatase"/>
</dbReference>
<dbReference type="GO" id="GO:0004065">
    <property type="term" value="F:arylsulfatase activity"/>
    <property type="evidence" value="ECO:0007669"/>
    <property type="project" value="TreeGrafter"/>
</dbReference>
<dbReference type="Gene3D" id="3.30.1120.10">
    <property type="match status" value="1"/>
</dbReference>